<dbReference type="EMBL" id="JAFEMC010000004">
    <property type="protein sequence ID" value="MBM6577416.1"/>
    <property type="molecule type" value="Genomic_DNA"/>
</dbReference>
<keyword evidence="1" id="KW-0812">Transmembrane</keyword>
<proteinExistence type="predicted"/>
<protein>
    <submittedName>
        <fullName evidence="2">Uncharacterized protein</fullName>
    </submittedName>
</protein>
<evidence type="ECO:0000313" key="2">
    <source>
        <dbReference type="EMBL" id="MBM6577416.1"/>
    </source>
</evidence>
<name>A0ABS2D908_9SPHN</name>
<keyword evidence="1" id="KW-1133">Transmembrane helix</keyword>
<feature type="transmembrane region" description="Helical" evidence="1">
    <location>
        <begin position="12"/>
        <end position="31"/>
    </location>
</feature>
<evidence type="ECO:0000256" key="1">
    <source>
        <dbReference type="SAM" id="Phobius"/>
    </source>
</evidence>
<feature type="transmembrane region" description="Helical" evidence="1">
    <location>
        <begin position="37"/>
        <end position="60"/>
    </location>
</feature>
<sequence length="67" mass="7187">MQEANILVMRRAAILWTGSALVTGFNIFAAYAQDQRLVMGALALTAAFALFGVAFGVWAARKVTARP</sequence>
<evidence type="ECO:0000313" key="3">
    <source>
        <dbReference type="Proteomes" id="UP000763641"/>
    </source>
</evidence>
<keyword evidence="1" id="KW-0472">Membrane</keyword>
<comment type="caution">
    <text evidence="2">The sequence shown here is derived from an EMBL/GenBank/DDBJ whole genome shotgun (WGS) entry which is preliminary data.</text>
</comment>
<dbReference type="RefSeq" id="WP_204199524.1">
    <property type="nucleotide sequence ID" value="NZ_JAFEMC010000004.1"/>
</dbReference>
<keyword evidence="3" id="KW-1185">Reference proteome</keyword>
<reference evidence="2 3" key="1">
    <citation type="submission" date="2020-12" db="EMBL/GenBank/DDBJ databases">
        <title>Sphingomonas sp.</title>
        <authorList>
            <person name="Kim M.K."/>
        </authorList>
    </citation>
    <scope>NUCLEOTIDE SEQUENCE [LARGE SCALE GENOMIC DNA]</scope>
    <source>
        <strain evidence="2 3">BT552</strain>
    </source>
</reference>
<dbReference type="Proteomes" id="UP000763641">
    <property type="component" value="Unassembled WGS sequence"/>
</dbReference>
<organism evidence="2 3">
    <name type="scientific">Sphingomonas longa</name>
    <dbReference type="NCBI Taxonomy" id="2778730"/>
    <lineage>
        <taxon>Bacteria</taxon>
        <taxon>Pseudomonadati</taxon>
        <taxon>Pseudomonadota</taxon>
        <taxon>Alphaproteobacteria</taxon>
        <taxon>Sphingomonadales</taxon>
        <taxon>Sphingomonadaceae</taxon>
        <taxon>Sphingomonas</taxon>
    </lineage>
</organism>
<gene>
    <name evidence="2" type="ORF">ILT43_13620</name>
</gene>
<accession>A0ABS2D908</accession>